<dbReference type="InterPro" id="IPR050587">
    <property type="entry name" value="GNT1/Glycosyltrans_8"/>
</dbReference>
<sequence length="600" mass="69411">MQSSPGDGSTESSSHFLFASSNLLRLWSRRYRWVIGGVAFTTIFLFLFYSYGHQQPLPPSRTTASRPVDWSEFAYTQYVTNGAYLCNSVMFFEALHRLSSRADRVLMYPSTMLESEQDTSDNARLILKARDDYNAKLVPVTVQHRTGADATWADSFTKLLAFNQTQYKRVLSIDSDSILLQHMDELFLLPPVPVAMPRAYWLYPDKEILSSQVILIEPTEKEFARVMEKVSAAGANDYDMEIVNELYRDSALVLPHRPYDMLTAEFRGSDHSKYLGSDREPWDPVMVYNEAKLAHFSDWPVPKPWLSTPEDLREKMQPDCTTNAAGEQDCIAREIWNGFYTDFKNKRKIINFTKLRRYGVKYDLVLIYPTAWSEGSSKEAKAISKIREHLPDIHLRPFDVISTSKGDSTWHSLVLNSMDHYFLSPLAPVAVPRAYWLSEKDKDTDIAKQVLGSHVMLLEPNEDRYQKIIEEAKRSGEFDMEVLNHLFKDSAMILPHRRLALFTGEFRNKDHSKYLAPDVDEEWNAMGEVSRSVLVHFSDWPLLKPWKHRTKQQFESIMPKCPDDDMGAPDRPRCADRMMWVGLYEDYDHAKEAYCSILYD</sequence>
<protein>
    <recommendedName>
        <fullName evidence="4">Glucose N-acetyltransferase 1</fullName>
    </recommendedName>
</protein>
<comment type="caution">
    <text evidence="2">The sequence shown here is derived from an EMBL/GenBank/DDBJ whole genome shotgun (WGS) entry which is preliminary data.</text>
</comment>
<feature type="transmembrane region" description="Helical" evidence="1">
    <location>
        <begin position="33"/>
        <end position="52"/>
    </location>
</feature>
<keyword evidence="1" id="KW-0472">Membrane</keyword>
<accession>A0A8H7MZL8</accession>
<dbReference type="Proteomes" id="UP000616885">
    <property type="component" value="Unassembled WGS sequence"/>
</dbReference>
<keyword evidence="1" id="KW-0812">Transmembrane</keyword>
<dbReference type="PANTHER" id="PTHR11183">
    <property type="entry name" value="GLYCOGENIN SUBFAMILY MEMBER"/>
    <property type="match status" value="1"/>
</dbReference>
<organism evidence="2 3">
    <name type="scientific">Bionectria ochroleuca</name>
    <name type="common">Gliocladium roseum</name>
    <dbReference type="NCBI Taxonomy" id="29856"/>
    <lineage>
        <taxon>Eukaryota</taxon>
        <taxon>Fungi</taxon>
        <taxon>Dikarya</taxon>
        <taxon>Ascomycota</taxon>
        <taxon>Pezizomycotina</taxon>
        <taxon>Sordariomycetes</taxon>
        <taxon>Hypocreomycetidae</taxon>
        <taxon>Hypocreales</taxon>
        <taxon>Bionectriaceae</taxon>
        <taxon>Clonostachys</taxon>
    </lineage>
</organism>
<dbReference type="EMBL" id="JADCTT010000009">
    <property type="protein sequence ID" value="KAF9748542.1"/>
    <property type="molecule type" value="Genomic_DNA"/>
</dbReference>
<dbReference type="AlphaFoldDB" id="A0A8H7MZL8"/>
<dbReference type="Gene3D" id="3.90.550.10">
    <property type="entry name" value="Spore Coat Polysaccharide Biosynthesis Protein SpsA, Chain A"/>
    <property type="match status" value="2"/>
</dbReference>
<reference evidence="2" key="1">
    <citation type="submission" date="2020-10" db="EMBL/GenBank/DDBJ databases">
        <title>High-Quality Genome Resource of Clonostachys rosea strain S41 by Oxford Nanopore Long-Read Sequencing.</title>
        <authorList>
            <person name="Wang H."/>
        </authorList>
    </citation>
    <scope>NUCLEOTIDE SEQUENCE</scope>
    <source>
        <strain evidence="2">S41</strain>
    </source>
</reference>
<evidence type="ECO:0000256" key="1">
    <source>
        <dbReference type="SAM" id="Phobius"/>
    </source>
</evidence>
<proteinExistence type="predicted"/>
<evidence type="ECO:0008006" key="4">
    <source>
        <dbReference type="Google" id="ProtNLM"/>
    </source>
</evidence>
<gene>
    <name evidence="2" type="ORF">IM811_018047</name>
</gene>
<dbReference type="InterPro" id="IPR029044">
    <property type="entry name" value="Nucleotide-diphossugar_trans"/>
</dbReference>
<evidence type="ECO:0000313" key="3">
    <source>
        <dbReference type="Proteomes" id="UP000616885"/>
    </source>
</evidence>
<keyword evidence="1" id="KW-1133">Transmembrane helix</keyword>
<name>A0A8H7MZL8_BIOOC</name>
<evidence type="ECO:0000313" key="2">
    <source>
        <dbReference type="EMBL" id="KAF9748542.1"/>
    </source>
</evidence>
<dbReference type="SUPFAM" id="SSF53448">
    <property type="entry name" value="Nucleotide-diphospho-sugar transferases"/>
    <property type="match status" value="2"/>
</dbReference>